<proteinExistence type="predicted"/>
<evidence type="ECO:0000313" key="2">
    <source>
        <dbReference type="Proteomes" id="UP000247620"/>
    </source>
</evidence>
<accession>A0A2V4IW44</accession>
<dbReference type="EMBL" id="QJRO01000002">
    <property type="protein sequence ID" value="PYB85357.1"/>
    <property type="molecule type" value="Genomic_DNA"/>
</dbReference>
<evidence type="ECO:0000313" key="1">
    <source>
        <dbReference type="EMBL" id="PYB85357.1"/>
    </source>
</evidence>
<comment type="caution">
    <text evidence="1">The sequence shown here is derived from an EMBL/GenBank/DDBJ whole genome shotgun (WGS) entry which is preliminary data.</text>
</comment>
<organism evidence="1 2">
    <name type="scientific">Pseudomonas soli</name>
    <dbReference type="NCBI Taxonomy" id="1306993"/>
    <lineage>
        <taxon>Bacteria</taxon>
        <taxon>Pseudomonadati</taxon>
        <taxon>Pseudomonadota</taxon>
        <taxon>Gammaproteobacteria</taxon>
        <taxon>Pseudomonadales</taxon>
        <taxon>Pseudomonadaceae</taxon>
        <taxon>Pseudomonas</taxon>
    </lineage>
</organism>
<dbReference type="Proteomes" id="UP000247620">
    <property type="component" value="Unassembled WGS sequence"/>
</dbReference>
<reference evidence="1 2" key="1">
    <citation type="submission" date="2018-06" db="EMBL/GenBank/DDBJ databases">
        <title>Pseudomonas diversity within urban Lake Michigan freshwaters.</title>
        <authorList>
            <person name="Batrich M."/>
            <person name="Hatzopoulos T."/>
            <person name="Putonti C."/>
        </authorList>
    </citation>
    <scope>NUCLEOTIDE SEQUENCE [LARGE SCALE GENOMIC DNA]</scope>
    <source>
        <strain evidence="1 2">LBp-160603</strain>
    </source>
</reference>
<gene>
    <name evidence="1" type="ORF">DMX07_05010</name>
</gene>
<protein>
    <submittedName>
        <fullName evidence="1">Uncharacterized protein</fullName>
    </submittedName>
</protein>
<sequence>MQAQRTYQVVAHHAIVFDVSEFIIQPGECCQIRQTGLPFVHAGHYKVVEKMVELYDRMLAGERPCHMTVAVSRPISRQQGDTLNQQRQRVSTVVSSVAGKAGASVAGPLAGTPVGAITGGAVSVIVGWTMLRAIPTFHVGDVLVSLSAKVHGGIGPQTSSLMFII</sequence>
<name>A0A2V4IW44_9PSED</name>
<dbReference type="RefSeq" id="WP_110697985.1">
    <property type="nucleotide sequence ID" value="NZ_CP151184.1"/>
</dbReference>
<dbReference type="AlphaFoldDB" id="A0A2V4IW44"/>